<keyword evidence="10 13" id="KW-0675">Receptor</keyword>
<feature type="transmembrane region" description="Helical" evidence="14">
    <location>
        <begin position="233"/>
        <end position="253"/>
    </location>
</feature>
<keyword evidence="12 13" id="KW-0807">Transducer</keyword>
<evidence type="ECO:0000256" key="8">
    <source>
        <dbReference type="ARBA" id="ARBA00023136"/>
    </source>
</evidence>
<keyword evidence="2 14" id="KW-1003">Cell membrane</keyword>
<reference evidence="17" key="1">
    <citation type="submission" date="2025-08" db="UniProtKB">
        <authorList>
            <consortium name="RefSeq"/>
        </authorList>
    </citation>
    <scope>IDENTIFICATION</scope>
</reference>
<feature type="transmembrane region" description="Helical" evidence="14">
    <location>
        <begin position="23"/>
        <end position="49"/>
    </location>
</feature>
<dbReference type="Gene3D" id="1.20.1070.10">
    <property type="entry name" value="Rhodopsin 7-helix transmembrane proteins"/>
    <property type="match status" value="1"/>
</dbReference>
<dbReference type="InParanoid" id="A0A6J2VP54"/>
<dbReference type="RefSeq" id="XP_030633793.1">
    <property type="nucleotide sequence ID" value="XM_030777933.1"/>
</dbReference>
<dbReference type="SUPFAM" id="SSF81321">
    <property type="entry name" value="Family A G protein-coupled receptor-like"/>
    <property type="match status" value="1"/>
</dbReference>
<dbReference type="InterPro" id="IPR000725">
    <property type="entry name" value="Olfact_rcpt"/>
</dbReference>
<dbReference type="PANTHER" id="PTHR26451:SF885">
    <property type="entry name" value="OLFACTORY RECEPTOR"/>
    <property type="match status" value="1"/>
</dbReference>
<keyword evidence="16" id="KW-1185">Reference proteome</keyword>
<feature type="transmembrane region" description="Helical" evidence="14">
    <location>
        <begin position="96"/>
        <end position="118"/>
    </location>
</feature>
<evidence type="ECO:0000256" key="13">
    <source>
        <dbReference type="RuleBase" id="RU000688"/>
    </source>
</evidence>
<evidence type="ECO:0000256" key="2">
    <source>
        <dbReference type="ARBA" id="ARBA00022475"/>
    </source>
</evidence>
<name>A0A6J2VP54_CHACN</name>
<dbReference type="InterPro" id="IPR052921">
    <property type="entry name" value="GPCR1_Superfamily_Member"/>
</dbReference>
<dbReference type="GO" id="GO:0005886">
    <property type="term" value="C:plasma membrane"/>
    <property type="evidence" value="ECO:0007669"/>
    <property type="project" value="UniProtKB-SubCell"/>
</dbReference>
<dbReference type="PROSITE" id="PS00237">
    <property type="entry name" value="G_PROTEIN_RECEP_F1_1"/>
    <property type="match status" value="1"/>
</dbReference>
<feature type="transmembrane region" description="Helical" evidence="14">
    <location>
        <begin position="56"/>
        <end position="76"/>
    </location>
</feature>
<dbReference type="InterPro" id="IPR017452">
    <property type="entry name" value="GPCR_Rhodpsn_7TM"/>
</dbReference>
<protein>
    <recommendedName>
        <fullName evidence="14">Olfactory receptor</fullName>
    </recommendedName>
</protein>
<sequence>MENSSQPVLFKLVGYGEIGNIRYLYFSIMIVMYLIIICANSLLIGLVVFDKTLHEPMYYMMCSLFANEVYGGTSIYPSLLVNMLSDVHEISYFHCLLQIFCVHTYASTEFTNLAVMAFDRYVSICYPLQYVNIMSPTNAYILIAFIWLYSFGRFSVTFSMTVRLQLCGNLIDKVCCDNYSLVKLACEDTKVNNLYGIFTLVLSIGLPVVLILYSYGEILRICLRSSKQSRRKALNTCTPHIVSLLNFTMGSLFETIQSRFDMRHAPSVLRVLLSLYFFMICPLLNPLLYGVRTGKIKSALEGLFVKTGLMPPQKPLIILPVPKSRH</sequence>
<keyword evidence="5 14" id="KW-0552">Olfaction</keyword>
<dbReference type="PANTHER" id="PTHR26451">
    <property type="entry name" value="G_PROTEIN_RECEP_F1_2 DOMAIN-CONTAINING PROTEIN"/>
    <property type="match status" value="1"/>
</dbReference>
<feature type="transmembrane region" description="Helical" evidence="14">
    <location>
        <begin position="130"/>
        <end position="150"/>
    </location>
</feature>
<comment type="subcellular location">
    <subcellularLocation>
        <location evidence="1 14">Cell membrane</location>
        <topology evidence="1 14">Multi-pass membrane protein</topology>
    </subcellularLocation>
</comment>
<evidence type="ECO:0000256" key="11">
    <source>
        <dbReference type="ARBA" id="ARBA00023180"/>
    </source>
</evidence>
<dbReference type="OrthoDB" id="6147321at2759"/>
<evidence type="ECO:0000256" key="12">
    <source>
        <dbReference type="ARBA" id="ARBA00023224"/>
    </source>
</evidence>
<dbReference type="GO" id="GO:0004984">
    <property type="term" value="F:olfactory receptor activity"/>
    <property type="evidence" value="ECO:0007669"/>
    <property type="project" value="InterPro"/>
</dbReference>
<keyword evidence="3 14" id="KW-0716">Sensory transduction</keyword>
<evidence type="ECO:0000256" key="9">
    <source>
        <dbReference type="ARBA" id="ARBA00023157"/>
    </source>
</evidence>
<keyword evidence="4 13" id="KW-0812">Transmembrane</keyword>
<feature type="transmembrane region" description="Helical" evidence="14">
    <location>
        <begin position="273"/>
        <end position="291"/>
    </location>
</feature>
<evidence type="ECO:0000256" key="6">
    <source>
        <dbReference type="ARBA" id="ARBA00022989"/>
    </source>
</evidence>
<evidence type="ECO:0000256" key="3">
    <source>
        <dbReference type="ARBA" id="ARBA00022606"/>
    </source>
</evidence>
<keyword evidence="7 13" id="KW-0297">G-protein coupled receptor</keyword>
<evidence type="ECO:0000256" key="10">
    <source>
        <dbReference type="ARBA" id="ARBA00023170"/>
    </source>
</evidence>
<comment type="similarity">
    <text evidence="13">Belongs to the G-protein coupled receptor 1 family.</text>
</comment>
<keyword evidence="8 14" id="KW-0472">Membrane</keyword>
<evidence type="ECO:0000256" key="4">
    <source>
        <dbReference type="ARBA" id="ARBA00022692"/>
    </source>
</evidence>
<dbReference type="Pfam" id="PF13853">
    <property type="entry name" value="7tm_4"/>
    <property type="match status" value="1"/>
</dbReference>
<keyword evidence="6 14" id="KW-1133">Transmembrane helix</keyword>
<feature type="transmembrane region" description="Helical" evidence="14">
    <location>
        <begin position="194"/>
        <end position="213"/>
    </location>
</feature>
<dbReference type="GO" id="GO:0004930">
    <property type="term" value="F:G protein-coupled receptor activity"/>
    <property type="evidence" value="ECO:0007669"/>
    <property type="project" value="UniProtKB-KW"/>
</dbReference>
<evidence type="ECO:0000256" key="5">
    <source>
        <dbReference type="ARBA" id="ARBA00022725"/>
    </source>
</evidence>
<proteinExistence type="inferred from homology"/>
<evidence type="ECO:0000256" key="7">
    <source>
        <dbReference type="ARBA" id="ARBA00023040"/>
    </source>
</evidence>
<evidence type="ECO:0000313" key="16">
    <source>
        <dbReference type="Proteomes" id="UP000504632"/>
    </source>
</evidence>
<dbReference type="Proteomes" id="UP000504632">
    <property type="component" value="Chromosome 6"/>
</dbReference>
<keyword evidence="9" id="KW-1015">Disulfide bond</keyword>
<dbReference type="InterPro" id="IPR000276">
    <property type="entry name" value="GPCR_Rhodpsn"/>
</dbReference>
<dbReference type="PRINTS" id="PR00245">
    <property type="entry name" value="OLFACTORYR"/>
</dbReference>
<evidence type="ECO:0000256" key="1">
    <source>
        <dbReference type="ARBA" id="ARBA00004651"/>
    </source>
</evidence>
<dbReference type="PRINTS" id="PR00237">
    <property type="entry name" value="GPCRRHODOPSN"/>
</dbReference>
<dbReference type="FunFam" id="1.20.1070.10:FF:000024">
    <property type="entry name" value="Olfactory receptor"/>
    <property type="match status" value="1"/>
</dbReference>
<dbReference type="AlphaFoldDB" id="A0A6J2VP54"/>
<accession>A0A6J2VP54</accession>
<gene>
    <name evidence="17" type="primary">LOC115814960</name>
</gene>
<evidence type="ECO:0000256" key="14">
    <source>
        <dbReference type="RuleBase" id="RU363047"/>
    </source>
</evidence>
<keyword evidence="11" id="KW-0325">Glycoprotein</keyword>
<dbReference type="GeneID" id="115814960"/>
<dbReference type="PROSITE" id="PS50262">
    <property type="entry name" value="G_PROTEIN_RECEP_F1_2"/>
    <property type="match status" value="1"/>
</dbReference>
<feature type="domain" description="G-protein coupled receptors family 1 profile" evidence="15">
    <location>
        <begin position="39"/>
        <end position="289"/>
    </location>
</feature>
<evidence type="ECO:0000259" key="15">
    <source>
        <dbReference type="PROSITE" id="PS50262"/>
    </source>
</evidence>
<dbReference type="GO" id="GO:0005549">
    <property type="term" value="F:odorant binding"/>
    <property type="evidence" value="ECO:0007669"/>
    <property type="project" value="TreeGrafter"/>
</dbReference>
<evidence type="ECO:0000313" key="17">
    <source>
        <dbReference type="RefSeq" id="XP_030633793.1"/>
    </source>
</evidence>
<organism evidence="16 17">
    <name type="scientific">Chanos chanos</name>
    <name type="common">Milkfish</name>
    <name type="synonym">Mugil chanos</name>
    <dbReference type="NCBI Taxonomy" id="29144"/>
    <lineage>
        <taxon>Eukaryota</taxon>
        <taxon>Metazoa</taxon>
        <taxon>Chordata</taxon>
        <taxon>Craniata</taxon>
        <taxon>Vertebrata</taxon>
        <taxon>Euteleostomi</taxon>
        <taxon>Actinopterygii</taxon>
        <taxon>Neopterygii</taxon>
        <taxon>Teleostei</taxon>
        <taxon>Ostariophysi</taxon>
        <taxon>Gonorynchiformes</taxon>
        <taxon>Chanidae</taxon>
        <taxon>Chanos</taxon>
    </lineage>
</organism>